<feature type="non-terminal residue" evidence="5">
    <location>
        <position position="222"/>
    </location>
</feature>
<protein>
    <submittedName>
        <fullName evidence="5">Uncharacterized protein LOC106511300</fullName>
    </submittedName>
</protein>
<organism evidence="4 5">
    <name type="scientific">Austrofundulus limnaeus</name>
    <name type="common">Annual killifish</name>
    <dbReference type="NCBI Taxonomy" id="52670"/>
    <lineage>
        <taxon>Eukaryota</taxon>
        <taxon>Metazoa</taxon>
        <taxon>Chordata</taxon>
        <taxon>Craniata</taxon>
        <taxon>Vertebrata</taxon>
        <taxon>Euteleostomi</taxon>
        <taxon>Actinopterygii</taxon>
        <taxon>Neopterygii</taxon>
        <taxon>Teleostei</taxon>
        <taxon>Neoteleostei</taxon>
        <taxon>Acanthomorphata</taxon>
        <taxon>Ovalentaria</taxon>
        <taxon>Atherinomorphae</taxon>
        <taxon>Cyprinodontiformes</taxon>
        <taxon>Rivulidae</taxon>
        <taxon>Austrofundulus</taxon>
    </lineage>
</organism>
<dbReference type="Proteomes" id="UP000192220">
    <property type="component" value="Unplaced"/>
</dbReference>
<dbReference type="InterPro" id="IPR036875">
    <property type="entry name" value="Znf_CCHC_sf"/>
</dbReference>
<evidence type="ECO:0000259" key="3">
    <source>
        <dbReference type="PROSITE" id="PS50158"/>
    </source>
</evidence>
<dbReference type="GeneID" id="106511300"/>
<feature type="domain" description="CCHC-type" evidence="3">
    <location>
        <begin position="61"/>
        <end position="77"/>
    </location>
</feature>
<dbReference type="SUPFAM" id="SSF50630">
    <property type="entry name" value="Acid proteases"/>
    <property type="match status" value="1"/>
</dbReference>
<evidence type="ECO:0000313" key="5">
    <source>
        <dbReference type="RefSeq" id="XP_013855504.1"/>
    </source>
</evidence>
<sequence length="222" mass="24523">MQPGARSMVERRPRAAVVRANDKHESVIKTTPATSSSPNWFATHTPSAFNSRKNSTKGRVRCHNCQGWGHIQKQCPSPHKNTKASTSSGSTCETQGPTVLQLKGQSREMSIHMRIYEVEVCAVLDSGARRNVLPLRYYDTIHPDMRPELQPSVVETLLGVGPVDVPVLGEAQIPVDINNRQVNVDFLVADIAGVEVLLGHPFLTQAEARLDFGRHRIILFGE</sequence>
<dbReference type="GO" id="GO:0008270">
    <property type="term" value="F:zinc ion binding"/>
    <property type="evidence" value="ECO:0007669"/>
    <property type="project" value="UniProtKB-KW"/>
</dbReference>
<keyword evidence="4" id="KW-1185">Reference proteome</keyword>
<evidence type="ECO:0000256" key="1">
    <source>
        <dbReference type="PROSITE-ProRule" id="PRU00047"/>
    </source>
</evidence>
<reference evidence="5" key="1">
    <citation type="submission" date="2025-08" db="UniProtKB">
        <authorList>
            <consortium name="RefSeq"/>
        </authorList>
    </citation>
    <scope>IDENTIFICATION</scope>
</reference>
<dbReference type="Gene3D" id="4.10.60.10">
    <property type="entry name" value="Zinc finger, CCHC-type"/>
    <property type="match status" value="1"/>
</dbReference>
<dbReference type="AlphaFoldDB" id="A0A2I4AJ53"/>
<name>A0A2I4AJ53_AUSLI</name>
<dbReference type="GO" id="GO:0003676">
    <property type="term" value="F:nucleic acid binding"/>
    <property type="evidence" value="ECO:0007669"/>
    <property type="project" value="InterPro"/>
</dbReference>
<feature type="region of interest" description="Disordered" evidence="2">
    <location>
        <begin position="1"/>
        <end position="39"/>
    </location>
</feature>
<feature type="compositionally biased region" description="Polar residues" evidence="2">
    <location>
        <begin position="28"/>
        <end position="39"/>
    </location>
</feature>
<dbReference type="InParanoid" id="A0A2I4AJ53"/>
<dbReference type="Gene3D" id="2.40.70.10">
    <property type="entry name" value="Acid Proteases"/>
    <property type="match status" value="1"/>
</dbReference>
<keyword evidence="1" id="KW-0862">Zinc</keyword>
<dbReference type="InterPro" id="IPR001878">
    <property type="entry name" value="Znf_CCHC"/>
</dbReference>
<dbReference type="RefSeq" id="XP_013855504.1">
    <property type="nucleotide sequence ID" value="XM_014000050.1"/>
</dbReference>
<feature type="compositionally biased region" description="Polar residues" evidence="2">
    <location>
        <begin position="83"/>
        <end position="96"/>
    </location>
</feature>
<accession>A0A2I4AJ53</accession>
<dbReference type="PROSITE" id="PS50158">
    <property type="entry name" value="ZF_CCHC"/>
    <property type="match status" value="1"/>
</dbReference>
<evidence type="ECO:0000256" key="2">
    <source>
        <dbReference type="SAM" id="MobiDB-lite"/>
    </source>
</evidence>
<keyword evidence="1" id="KW-0863">Zinc-finger</keyword>
<feature type="region of interest" description="Disordered" evidence="2">
    <location>
        <begin position="74"/>
        <end position="96"/>
    </location>
</feature>
<proteinExistence type="predicted"/>
<evidence type="ECO:0000313" key="4">
    <source>
        <dbReference type="Proteomes" id="UP000192220"/>
    </source>
</evidence>
<gene>
    <name evidence="5" type="primary">LOC106511300</name>
</gene>
<dbReference type="SUPFAM" id="SSF57756">
    <property type="entry name" value="Retrovirus zinc finger-like domains"/>
    <property type="match status" value="1"/>
</dbReference>
<dbReference type="STRING" id="52670.A0A2I4AJ53"/>
<dbReference type="KEGG" id="alim:106511300"/>
<dbReference type="OrthoDB" id="8957954at2759"/>
<dbReference type="InterPro" id="IPR021109">
    <property type="entry name" value="Peptidase_aspartic_dom_sf"/>
</dbReference>
<keyword evidence="1" id="KW-0479">Metal-binding</keyword>